<evidence type="ECO:0000256" key="2">
    <source>
        <dbReference type="ARBA" id="ARBA00022679"/>
    </source>
</evidence>
<evidence type="ECO:0000313" key="4">
    <source>
        <dbReference type="EMBL" id="NUZ05557.1"/>
    </source>
</evidence>
<sequence length="273" mass="30584">MSANSQTATSDAAGRAAEQQRQIDALGPWFHNLHLPSGVQTLPNHFLGGDFPNFKWQQIEPFVPRDLTGWRVLDVGCNAGFYSFELARRGASVLGIDVDPHYLAQARWAAGEMGFADAVEFRQMEVYDIARSDETFDLVWFMGVFYHLRYPLLGLDLLAQRTRRLMMFQTLTMPGDSVYTDTQDCPILDRTKLLETGWPKMAFIEHRLSGDPTNWWAANHAGVEAMLRSSGLRIEARPGHEIYLCVPDAEAAKMRTLYASQLAAVTGAIRGDA</sequence>
<reference evidence="4 5" key="1">
    <citation type="submission" date="2020-06" db="EMBL/GenBank/DDBJ databases">
        <title>Schlegella sp. ID0723 isolated from air conditioner.</title>
        <authorList>
            <person name="Kim D.Y."/>
            <person name="Kim D.-U."/>
        </authorList>
    </citation>
    <scope>NUCLEOTIDE SEQUENCE [LARGE SCALE GENOMIC DNA]</scope>
    <source>
        <strain evidence="4 5">ID0723</strain>
    </source>
</reference>
<dbReference type="GO" id="GO:0032259">
    <property type="term" value="P:methylation"/>
    <property type="evidence" value="ECO:0007669"/>
    <property type="project" value="UniProtKB-KW"/>
</dbReference>
<dbReference type="InterPro" id="IPR029063">
    <property type="entry name" value="SAM-dependent_MTases_sf"/>
</dbReference>
<dbReference type="AlphaFoldDB" id="A0A7Y6NM02"/>
<keyword evidence="3" id="KW-0949">S-adenosyl-L-methionine</keyword>
<dbReference type="CDD" id="cd02440">
    <property type="entry name" value="AdoMet_MTases"/>
    <property type="match status" value="1"/>
</dbReference>
<evidence type="ECO:0000256" key="1">
    <source>
        <dbReference type="ARBA" id="ARBA00022603"/>
    </source>
</evidence>
<evidence type="ECO:0000256" key="3">
    <source>
        <dbReference type="ARBA" id="ARBA00022691"/>
    </source>
</evidence>
<protein>
    <submittedName>
        <fullName evidence="4">TIGR04290 family methyltransferase</fullName>
    </submittedName>
</protein>
<dbReference type="EMBL" id="JABWMJ010000003">
    <property type="protein sequence ID" value="NUZ05557.1"/>
    <property type="molecule type" value="Genomic_DNA"/>
</dbReference>
<accession>A0A7Y6NM02</accession>
<keyword evidence="5" id="KW-1185">Reference proteome</keyword>
<dbReference type="PANTHER" id="PTHR43464:SF19">
    <property type="entry name" value="UBIQUINONE BIOSYNTHESIS O-METHYLTRANSFERASE, MITOCHONDRIAL"/>
    <property type="match status" value="1"/>
</dbReference>
<proteinExistence type="predicted"/>
<dbReference type="PANTHER" id="PTHR43464">
    <property type="entry name" value="METHYLTRANSFERASE"/>
    <property type="match status" value="1"/>
</dbReference>
<dbReference type="Pfam" id="PF08003">
    <property type="entry name" value="Methyltransf_9"/>
    <property type="match status" value="1"/>
</dbReference>
<dbReference type="GO" id="GO:0008168">
    <property type="term" value="F:methyltransferase activity"/>
    <property type="evidence" value="ECO:0007669"/>
    <property type="project" value="UniProtKB-KW"/>
</dbReference>
<name>A0A7Y6NM02_9BURK</name>
<organism evidence="4 5">
    <name type="scientific">Piscinibacter koreensis</name>
    <dbReference type="NCBI Taxonomy" id="2742824"/>
    <lineage>
        <taxon>Bacteria</taxon>
        <taxon>Pseudomonadati</taxon>
        <taxon>Pseudomonadota</taxon>
        <taxon>Betaproteobacteria</taxon>
        <taxon>Burkholderiales</taxon>
        <taxon>Sphaerotilaceae</taxon>
        <taxon>Piscinibacter</taxon>
    </lineage>
</organism>
<dbReference type="NCBIfam" id="TIGR04290">
    <property type="entry name" value="meth_Rta_06860"/>
    <property type="match status" value="1"/>
</dbReference>
<dbReference type="InterPro" id="IPR027555">
    <property type="entry name" value="Mo5U34_MeTrfas-like"/>
</dbReference>
<dbReference type="InterPro" id="IPR027554">
    <property type="entry name" value="Meth_Rta_06860"/>
</dbReference>
<dbReference type="RefSeq" id="WP_176067632.1">
    <property type="nucleotide sequence ID" value="NZ_JABWMJ010000003.1"/>
</dbReference>
<comment type="caution">
    <text evidence="4">The sequence shown here is derived from an EMBL/GenBank/DDBJ whole genome shotgun (WGS) entry which is preliminary data.</text>
</comment>
<keyword evidence="1 4" id="KW-0489">Methyltransferase</keyword>
<dbReference type="Gene3D" id="3.40.50.150">
    <property type="entry name" value="Vaccinia Virus protein VP39"/>
    <property type="match status" value="1"/>
</dbReference>
<dbReference type="SUPFAM" id="SSF53335">
    <property type="entry name" value="S-adenosyl-L-methionine-dependent methyltransferases"/>
    <property type="match status" value="1"/>
</dbReference>
<gene>
    <name evidence="4" type="ORF">HQN59_07250</name>
</gene>
<keyword evidence="2 4" id="KW-0808">Transferase</keyword>
<evidence type="ECO:0000313" key="5">
    <source>
        <dbReference type="Proteomes" id="UP000529637"/>
    </source>
</evidence>
<dbReference type="Proteomes" id="UP000529637">
    <property type="component" value="Unassembled WGS sequence"/>
</dbReference>